<evidence type="ECO:0000313" key="7">
    <source>
        <dbReference type="Proteomes" id="UP000093561"/>
    </source>
</evidence>
<keyword evidence="3" id="KW-0879">Wnt signaling pathway</keyword>
<dbReference type="GO" id="GO:0016055">
    <property type="term" value="P:Wnt signaling pathway"/>
    <property type="evidence" value="ECO:0007669"/>
    <property type="project" value="UniProtKB-KW"/>
</dbReference>
<dbReference type="GO" id="GO:0005783">
    <property type="term" value="C:endoplasmic reticulum"/>
    <property type="evidence" value="ECO:0007669"/>
    <property type="project" value="UniProtKB-SubCell"/>
</dbReference>
<comment type="subcellular location">
    <subcellularLocation>
        <location evidence="1">Endoplasmic reticulum</location>
    </subcellularLocation>
</comment>
<evidence type="ECO:0000256" key="1">
    <source>
        <dbReference type="ARBA" id="ARBA00004240"/>
    </source>
</evidence>
<keyword evidence="6" id="KW-0143">Chaperone</keyword>
<comment type="similarity">
    <text evidence="2">Belongs to the MESD family.</text>
</comment>
<evidence type="ECO:0000256" key="6">
    <source>
        <dbReference type="ARBA" id="ARBA00023186"/>
    </source>
</evidence>
<organism evidence="7 8">
    <name type="scientific">Wuchereria bancrofti</name>
    <dbReference type="NCBI Taxonomy" id="6293"/>
    <lineage>
        <taxon>Eukaryota</taxon>
        <taxon>Metazoa</taxon>
        <taxon>Ecdysozoa</taxon>
        <taxon>Nematoda</taxon>
        <taxon>Chromadorea</taxon>
        <taxon>Rhabditida</taxon>
        <taxon>Spirurina</taxon>
        <taxon>Spiruromorpha</taxon>
        <taxon>Filarioidea</taxon>
        <taxon>Onchocercidae</taxon>
        <taxon>Wuchereria</taxon>
    </lineage>
</organism>
<evidence type="ECO:0000256" key="2">
    <source>
        <dbReference type="ARBA" id="ARBA00011068"/>
    </source>
</evidence>
<reference evidence="7" key="1">
    <citation type="submission" date="2015-03" db="EMBL/GenBank/DDBJ databases">
        <title>Wuchereria bancrofti Genome Sequencing Papua New Guinea Strain.</title>
        <authorList>
            <person name="Small S.T."/>
            <person name="Serre D."/>
            <person name="Zimmerman P.A."/>
        </authorList>
    </citation>
    <scope>NUCLEOTIDE SEQUENCE [LARGE SCALE GENOMIC DNA]</scope>
    <source>
        <strain evidence="7">pt0022</strain>
    </source>
</reference>
<dbReference type="PANTHER" id="PTHR17600">
    <property type="entry name" value="MESODERM DEVELOPMENT CANDIDATE 2"/>
    <property type="match status" value="1"/>
</dbReference>
<evidence type="ECO:0000256" key="5">
    <source>
        <dbReference type="ARBA" id="ARBA00022824"/>
    </source>
</evidence>
<protein>
    <submittedName>
        <fullName evidence="8">Uncharacterized protein</fullName>
    </submittedName>
</protein>
<reference evidence="7" key="2">
    <citation type="journal article" date="2016" name="Mol. Ecol.">
        <title>Population genomics of the filarial nematode parasite Wuchereria bancrofti from mosquitoes.</title>
        <authorList>
            <person name="Small S.T."/>
            <person name="Reimer L.J."/>
            <person name="Tisch D.J."/>
            <person name="King C.L."/>
            <person name="Christensen B.M."/>
            <person name="Siba P.M."/>
            <person name="Kazura J.W."/>
            <person name="Serre D."/>
            <person name="Zimmerman P.A."/>
        </authorList>
    </citation>
    <scope>NUCLEOTIDE SEQUENCE</scope>
    <source>
        <strain evidence="7">pt0022</strain>
    </source>
</reference>
<dbReference type="AlphaFoldDB" id="A0AAF5PZ07"/>
<dbReference type="Proteomes" id="UP000093561">
    <property type="component" value="Unassembled WGS sequence"/>
</dbReference>
<dbReference type="Pfam" id="PF10185">
    <property type="entry name" value="Mesd"/>
    <property type="match status" value="1"/>
</dbReference>
<dbReference type="PANTHER" id="PTHR17600:SF2">
    <property type="entry name" value="LRP CHAPERONE MESD"/>
    <property type="match status" value="1"/>
</dbReference>
<keyword evidence="4" id="KW-0732">Signal</keyword>
<dbReference type="WBParaSite" id="mrna-Wban_07611">
    <property type="protein sequence ID" value="mrna-Wban_07611"/>
    <property type="gene ID" value="Wban_07611"/>
</dbReference>
<evidence type="ECO:0000313" key="8">
    <source>
        <dbReference type="WBParaSite" id="mrna-Wban_07611"/>
    </source>
</evidence>
<evidence type="ECO:0000256" key="3">
    <source>
        <dbReference type="ARBA" id="ARBA00022687"/>
    </source>
</evidence>
<dbReference type="GO" id="GO:0006457">
    <property type="term" value="P:protein folding"/>
    <property type="evidence" value="ECO:0007669"/>
    <property type="project" value="InterPro"/>
</dbReference>
<sequence>MKQAETPEELMMLSKKGQSVMMFVGIGDVNGKRAEKFYTERWIGVWQNSLFNNHIDVQVISVEHFIIDIFNFINYKVCFRHLQSMMIVLAFRERKKEEF</sequence>
<keyword evidence="5" id="KW-0256">Endoplasmic reticulum</keyword>
<dbReference type="Gene3D" id="3.30.70.260">
    <property type="match status" value="1"/>
</dbReference>
<dbReference type="InterPro" id="IPR019330">
    <property type="entry name" value="MESD"/>
</dbReference>
<evidence type="ECO:0000256" key="4">
    <source>
        <dbReference type="ARBA" id="ARBA00022729"/>
    </source>
</evidence>
<name>A0AAF5PZ07_WUCBA</name>
<accession>A0AAF5PZ07</accession>
<proteinExistence type="inferred from homology"/>
<reference evidence="8" key="3">
    <citation type="submission" date="2024-02" db="UniProtKB">
        <authorList>
            <consortium name="WormBaseParasite"/>
        </authorList>
    </citation>
    <scope>IDENTIFICATION</scope>
    <source>
        <strain evidence="8">pt0022</strain>
    </source>
</reference>